<dbReference type="GO" id="GO:0004519">
    <property type="term" value="F:endonuclease activity"/>
    <property type="evidence" value="ECO:0007669"/>
    <property type="project" value="UniProtKB-KW"/>
</dbReference>
<dbReference type="InterPro" id="IPR043502">
    <property type="entry name" value="DNA/RNA_pol_sf"/>
</dbReference>
<dbReference type="Pfam" id="PF17917">
    <property type="entry name" value="RT_RNaseH"/>
    <property type="match status" value="1"/>
</dbReference>
<dbReference type="SUPFAM" id="SSF56672">
    <property type="entry name" value="DNA/RNA polymerases"/>
    <property type="match status" value="1"/>
</dbReference>
<keyword evidence="9" id="KW-1185">Reference proteome</keyword>
<evidence type="ECO:0000256" key="4">
    <source>
        <dbReference type="ARBA" id="ARBA00022759"/>
    </source>
</evidence>
<dbReference type="GO" id="GO:0003964">
    <property type="term" value="F:RNA-directed DNA polymerase activity"/>
    <property type="evidence" value="ECO:0007669"/>
    <property type="project" value="UniProtKB-KW"/>
</dbReference>
<dbReference type="GO" id="GO:0016787">
    <property type="term" value="F:hydrolase activity"/>
    <property type="evidence" value="ECO:0007669"/>
    <property type="project" value="UniProtKB-KW"/>
</dbReference>
<feature type="domain" description="Reverse transcriptase RNase H-like" evidence="7">
    <location>
        <begin position="26"/>
        <end position="131"/>
    </location>
</feature>
<proteinExistence type="predicted"/>
<evidence type="ECO:0000256" key="6">
    <source>
        <dbReference type="ARBA" id="ARBA00022918"/>
    </source>
</evidence>
<keyword evidence="3" id="KW-0540">Nuclease</keyword>
<keyword evidence="4" id="KW-0255">Endonuclease</keyword>
<evidence type="ECO:0000256" key="1">
    <source>
        <dbReference type="ARBA" id="ARBA00022679"/>
    </source>
</evidence>
<dbReference type="PANTHER" id="PTHR37984:SF5">
    <property type="entry name" value="PROTEIN NYNRIN-LIKE"/>
    <property type="match status" value="1"/>
</dbReference>
<reference evidence="8" key="1">
    <citation type="submission" date="2021-03" db="EMBL/GenBank/DDBJ databases">
        <title>Draft genome sequence of rust myrtle Austropuccinia psidii MF-1, a brazilian biotype.</title>
        <authorList>
            <person name="Quecine M.C."/>
            <person name="Pachon D.M.R."/>
            <person name="Bonatelli M.L."/>
            <person name="Correr F.H."/>
            <person name="Franceschini L.M."/>
            <person name="Leite T.F."/>
            <person name="Margarido G.R.A."/>
            <person name="Almeida C.A."/>
            <person name="Ferrarezi J.A."/>
            <person name="Labate C.A."/>
        </authorList>
    </citation>
    <scope>NUCLEOTIDE SEQUENCE</scope>
    <source>
        <strain evidence="8">MF-1</strain>
    </source>
</reference>
<evidence type="ECO:0000313" key="9">
    <source>
        <dbReference type="Proteomes" id="UP000765509"/>
    </source>
</evidence>
<keyword evidence="1" id="KW-0808">Transferase</keyword>
<sequence>MTQERIQAYWKIKYSITNAPLLLIPDWKLPFKMYIEAFGEGLGAALHQVQIINNNTDKGPIFFISRQINPTGARYGESQMECLFLVWALEKFHYYLDGSVFELITDFNTVKLLLRMKTPNRHMLRWQIAIQGCRGNMTIVNEAGNIHNNSHGLNKYKLPNTPDNLAYVPASAEPQIPIEGINIKYVGTQLVEEVRES</sequence>
<dbReference type="AlphaFoldDB" id="A0A9Q3ESI9"/>
<dbReference type="Proteomes" id="UP000765509">
    <property type="component" value="Unassembled WGS sequence"/>
</dbReference>
<evidence type="ECO:0000256" key="5">
    <source>
        <dbReference type="ARBA" id="ARBA00022801"/>
    </source>
</evidence>
<name>A0A9Q3ESI9_9BASI</name>
<keyword evidence="5" id="KW-0378">Hydrolase</keyword>
<evidence type="ECO:0000259" key="7">
    <source>
        <dbReference type="Pfam" id="PF17917"/>
    </source>
</evidence>
<dbReference type="PANTHER" id="PTHR37984">
    <property type="entry name" value="PROTEIN CBG26694"/>
    <property type="match status" value="1"/>
</dbReference>
<dbReference type="InterPro" id="IPR041373">
    <property type="entry name" value="RT_RNaseH"/>
</dbReference>
<evidence type="ECO:0000313" key="8">
    <source>
        <dbReference type="EMBL" id="MBW0524121.1"/>
    </source>
</evidence>
<keyword evidence="2" id="KW-0548">Nucleotidyltransferase</keyword>
<dbReference type="InterPro" id="IPR050951">
    <property type="entry name" value="Retrovirus_Pol_polyprotein"/>
</dbReference>
<comment type="caution">
    <text evidence="8">The sequence shown here is derived from an EMBL/GenBank/DDBJ whole genome shotgun (WGS) entry which is preliminary data.</text>
</comment>
<accession>A0A9Q3ESI9</accession>
<dbReference type="EMBL" id="AVOT02030808">
    <property type="protein sequence ID" value="MBW0524121.1"/>
    <property type="molecule type" value="Genomic_DNA"/>
</dbReference>
<evidence type="ECO:0000256" key="3">
    <source>
        <dbReference type="ARBA" id="ARBA00022722"/>
    </source>
</evidence>
<protein>
    <recommendedName>
        <fullName evidence="7">Reverse transcriptase RNase H-like domain-containing protein</fullName>
    </recommendedName>
</protein>
<organism evidence="8 9">
    <name type="scientific">Austropuccinia psidii MF-1</name>
    <dbReference type="NCBI Taxonomy" id="1389203"/>
    <lineage>
        <taxon>Eukaryota</taxon>
        <taxon>Fungi</taxon>
        <taxon>Dikarya</taxon>
        <taxon>Basidiomycota</taxon>
        <taxon>Pucciniomycotina</taxon>
        <taxon>Pucciniomycetes</taxon>
        <taxon>Pucciniales</taxon>
        <taxon>Sphaerophragmiaceae</taxon>
        <taxon>Austropuccinia</taxon>
    </lineage>
</organism>
<keyword evidence="6" id="KW-0695">RNA-directed DNA polymerase</keyword>
<evidence type="ECO:0000256" key="2">
    <source>
        <dbReference type="ARBA" id="ARBA00022695"/>
    </source>
</evidence>
<gene>
    <name evidence="8" type="ORF">O181_063836</name>
</gene>